<dbReference type="SMART" id="SM00075">
    <property type="entry name" value="HYDRO"/>
    <property type="match status" value="1"/>
</dbReference>
<dbReference type="OrthoDB" id="4225815at2759"/>
<evidence type="ECO:0000313" key="7">
    <source>
        <dbReference type="EMBL" id="OSD02177.1"/>
    </source>
</evidence>
<dbReference type="GO" id="GO:0005199">
    <property type="term" value="F:structural constituent of cell wall"/>
    <property type="evidence" value="ECO:0007669"/>
    <property type="project" value="InterPro"/>
</dbReference>
<name>A0A1Y2IM24_TRAC3</name>
<dbReference type="InterPro" id="IPR001338">
    <property type="entry name" value="Class_I_Hydrophobin"/>
</dbReference>
<dbReference type="AlphaFoldDB" id="A0A1Y2IM24"/>
<evidence type="ECO:0000256" key="4">
    <source>
        <dbReference type="ARBA" id="ARBA00022525"/>
    </source>
</evidence>
<reference evidence="7 8" key="1">
    <citation type="journal article" date="2015" name="Biotechnol. Biofuels">
        <title>Enhanced degradation of softwood versus hardwood by the white-rot fungus Pycnoporus coccineus.</title>
        <authorList>
            <person name="Couturier M."/>
            <person name="Navarro D."/>
            <person name="Chevret D."/>
            <person name="Henrissat B."/>
            <person name="Piumi F."/>
            <person name="Ruiz-Duenas F.J."/>
            <person name="Martinez A.T."/>
            <person name="Grigoriev I.V."/>
            <person name="Riley R."/>
            <person name="Lipzen A."/>
            <person name="Berrin J.G."/>
            <person name="Master E.R."/>
            <person name="Rosso M.N."/>
        </authorList>
    </citation>
    <scope>NUCLEOTIDE SEQUENCE [LARGE SCALE GENOMIC DNA]</scope>
    <source>
        <strain evidence="7 8">BRFM310</strain>
    </source>
</reference>
<dbReference type="STRING" id="1353009.A0A1Y2IM24"/>
<sequence length="109" mass="10604">MMFSRAIAVAIAAAPLLATATPLEARQTCSTGAIQCCQQTTTANSAAGAAILGLLGIVVQDVNALIGLTCSPISVVGVGGSDACSANAVCCEDNSHGGLVSIGCLPISL</sequence>
<keyword evidence="8" id="KW-1185">Reference proteome</keyword>
<organism evidence="7 8">
    <name type="scientific">Trametes coccinea (strain BRFM310)</name>
    <name type="common">Pycnoporus coccineus</name>
    <dbReference type="NCBI Taxonomy" id="1353009"/>
    <lineage>
        <taxon>Eukaryota</taxon>
        <taxon>Fungi</taxon>
        <taxon>Dikarya</taxon>
        <taxon>Basidiomycota</taxon>
        <taxon>Agaricomycotina</taxon>
        <taxon>Agaricomycetes</taxon>
        <taxon>Polyporales</taxon>
        <taxon>Polyporaceae</taxon>
        <taxon>Trametes</taxon>
    </lineage>
</organism>
<dbReference type="CDD" id="cd23507">
    <property type="entry name" value="hydrophobin_I"/>
    <property type="match status" value="1"/>
</dbReference>
<keyword evidence="6" id="KW-0732">Signal</keyword>
<evidence type="ECO:0000256" key="1">
    <source>
        <dbReference type="ARBA" id="ARBA00004191"/>
    </source>
</evidence>
<dbReference type="Pfam" id="PF01185">
    <property type="entry name" value="Hydrophobin"/>
    <property type="match status" value="1"/>
</dbReference>
<gene>
    <name evidence="7" type="ORF">PYCCODRAFT_1468135</name>
</gene>
<keyword evidence="3 6" id="KW-0134">Cell wall</keyword>
<dbReference type="EMBL" id="KZ084107">
    <property type="protein sequence ID" value="OSD02177.1"/>
    <property type="molecule type" value="Genomic_DNA"/>
</dbReference>
<proteinExistence type="inferred from homology"/>
<evidence type="ECO:0000256" key="2">
    <source>
        <dbReference type="ARBA" id="ARBA00010446"/>
    </source>
</evidence>
<comment type="subcellular location">
    <subcellularLocation>
        <location evidence="1 6">Secreted</location>
        <location evidence="1 6">Cell wall</location>
    </subcellularLocation>
</comment>
<dbReference type="GO" id="GO:0009277">
    <property type="term" value="C:fungal-type cell wall"/>
    <property type="evidence" value="ECO:0007669"/>
    <property type="project" value="InterPro"/>
</dbReference>
<dbReference type="Proteomes" id="UP000193067">
    <property type="component" value="Unassembled WGS sequence"/>
</dbReference>
<evidence type="ECO:0000256" key="6">
    <source>
        <dbReference type="RuleBase" id="RU365009"/>
    </source>
</evidence>
<feature type="chain" id="PRO_5013985993" description="Hydrophobin" evidence="6">
    <location>
        <begin position="21"/>
        <end position="109"/>
    </location>
</feature>
<feature type="signal peptide" evidence="6">
    <location>
        <begin position="1"/>
        <end position="20"/>
    </location>
</feature>
<evidence type="ECO:0000256" key="5">
    <source>
        <dbReference type="ARBA" id="ARBA00023157"/>
    </source>
</evidence>
<accession>A0A1Y2IM24</accession>
<keyword evidence="5 6" id="KW-1015">Disulfide bond</keyword>
<evidence type="ECO:0000313" key="8">
    <source>
        <dbReference type="Proteomes" id="UP000193067"/>
    </source>
</evidence>
<protein>
    <recommendedName>
        <fullName evidence="6">Hydrophobin</fullName>
    </recommendedName>
</protein>
<keyword evidence="4 6" id="KW-0964">Secreted</keyword>
<comment type="similarity">
    <text evidence="2 6">Belongs to the fungal hydrophobin family.</text>
</comment>
<evidence type="ECO:0000256" key="3">
    <source>
        <dbReference type="ARBA" id="ARBA00022512"/>
    </source>
</evidence>